<feature type="region of interest" description="Disordered" evidence="1">
    <location>
        <begin position="57"/>
        <end position="76"/>
    </location>
</feature>
<accession>A0A8D8BB67</accession>
<sequence length="154" mass="17062">MVGPIRSSIFLMHHNLGLDVIISADALWIILGVTINHRLSDGSVKVVQHASRALANSSRRTMPHSCASSLGPGTAHERLHHPLRGQGQVWAYHPVSTHRPPREPDEDYVIAAVTPEDEATSSAFESFDVFPLSFQTIRDMPAKSTRPWQRVLVD</sequence>
<protein>
    <submittedName>
        <fullName evidence="2">(northern house mosquito) hypothetical protein</fullName>
    </submittedName>
</protein>
<evidence type="ECO:0000256" key="1">
    <source>
        <dbReference type="SAM" id="MobiDB-lite"/>
    </source>
</evidence>
<dbReference type="EMBL" id="HBUE01066524">
    <property type="protein sequence ID" value="CAG6470884.1"/>
    <property type="molecule type" value="Transcribed_RNA"/>
</dbReference>
<name>A0A8D8BB67_CULPI</name>
<dbReference type="AlphaFoldDB" id="A0A8D8BB67"/>
<organism evidence="2">
    <name type="scientific">Culex pipiens</name>
    <name type="common">House mosquito</name>
    <dbReference type="NCBI Taxonomy" id="7175"/>
    <lineage>
        <taxon>Eukaryota</taxon>
        <taxon>Metazoa</taxon>
        <taxon>Ecdysozoa</taxon>
        <taxon>Arthropoda</taxon>
        <taxon>Hexapoda</taxon>
        <taxon>Insecta</taxon>
        <taxon>Pterygota</taxon>
        <taxon>Neoptera</taxon>
        <taxon>Endopterygota</taxon>
        <taxon>Diptera</taxon>
        <taxon>Nematocera</taxon>
        <taxon>Culicoidea</taxon>
        <taxon>Culicidae</taxon>
        <taxon>Culicinae</taxon>
        <taxon>Culicini</taxon>
        <taxon>Culex</taxon>
        <taxon>Culex</taxon>
    </lineage>
</organism>
<evidence type="ECO:0000313" key="2">
    <source>
        <dbReference type="EMBL" id="CAG6470884.1"/>
    </source>
</evidence>
<proteinExistence type="predicted"/>
<reference evidence="2" key="1">
    <citation type="submission" date="2021-05" db="EMBL/GenBank/DDBJ databases">
        <authorList>
            <person name="Alioto T."/>
            <person name="Alioto T."/>
            <person name="Gomez Garrido J."/>
        </authorList>
    </citation>
    <scope>NUCLEOTIDE SEQUENCE</scope>
</reference>